<dbReference type="RefSeq" id="WP_148990278.1">
    <property type="nucleotide sequence ID" value="NZ_VTEV01000016.1"/>
</dbReference>
<dbReference type="Proteomes" id="UP000322524">
    <property type="component" value="Unassembled WGS sequence"/>
</dbReference>
<accession>A0A5D4SAC9</accession>
<evidence type="ECO:0000313" key="1">
    <source>
        <dbReference type="EMBL" id="TYS59551.1"/>
    </source>
</evidence>
<sequence length="60" mass="7322">MSKMLREAVQNRREFIINQLLIVGVYKTENAQLYELCLSDLEREYRLFKEKRKISEKENI</sequence>
<dbReference type="OrthoDB" id="2974077at2"/>
<reference evidence="1 2" key="1">
    <citation type="submission" date="2019-08" db="EMBL/GenBank/DDBJ databases">
        <title>Bacillus genomes from the desert of Cuatro Cienegas, Coahuila.</title>
        <authorList>
            <person name="Olmedo-Alvarez G."/>
        </authorList>
    </citation>
    <scope>NUCLEOTIDE SEQUENCE [LARGE SCALE GENOMIC DNA]</scope>
    <source>
        <strain evidence="1 2">CH28_1T</strain>
    </source>
</reference>
<organism evidence="1 2">
    <name type="scientific">Sutcliffiella horikoshii</name>
    <dbReference type="NCBI Taxonomy" id="79883"/>
    <lineage>
        <taxon>Bacteria</taxon>
        <taxon>Bacillati</taxon>
        <taxon>Bacillota</taxon>
        <taxon>Bacilli</taxon>
        <taxon>Bacillales</taxon>
        <taxon>Bacillaceae</taxon>
        <taxon>Sutcliffiella</taxon>
    </lineage>
</organism>
<dbReference type="InterPro" id="IPR025072">
    <property type="entry name" value="Fur_reg_FbpA"/>
</dbReference>
<dbReference type="EMBL" id="VTEV01000016">
    <property type="protein sequence ID" value="TYS59551.1"/>
    <property type="molecule type" value="Genomic_DNA"/>
</dbReference>
<dbReference type="Pfam" id="PF13076">
    <property type="entry name" value="Fur_reg_FbpA"/>
    <property type="match status" value="1"/>
</dbReference>
<name>A0A5D4SAC9_9BACI</name>
<proteinExistence type="predicted"/>
<evidence type="ECO:0000313" key="2">
    <source>
        <dbReference type="Proteomes" id="UP000322524"/>
    </source>
</evidence>
<dbReference type="AlphaFoldDB" id="A0A5D4SAC9"/>
<gene>
    <name evidence="1" type="primary">fbpA</name>
    <name evidence="1" type="ORF">FZC76_22245</name>
</gene>
<protein>
    <submittedName>
        <fullName evidence="1">Fur-regulated basic protein FbpA</fullName>
    </submittedName>
</protein>
<comment type="caution">
    <text evidence="1">The sequence shown here is derived from an EMBL/GenBank/DDBJ whole genome shotgun (WGS) entry which is preliminary data.</text>
</comment>